<reference evidence="1 2" key="1">
    <citation type="submission" date="2018-02" db="EMBL/GenBank/DDBJ databases">
        <title>Comparative genomics of Pseudomonas syringae.</title>
        <authorList>
            <person name="Hulin M.T."/>
        </authorList>
    </citation>
    <scope>NUCLEOTIDE SEQUENCE [LARGE SCALE GENOMIC DNA]</scope>
    <source>
        <strain evidence="1 2">R2leaf</strain>
    </source>
</reference>
<evidence type="ECO:0000313" key="2">
    <source>
        <dbReference type="Proteomes" id="UP000236903"/>
    </source>
</evidence>
<sequence length="84" mass="9470">MFITLRGSRTMDRQDCEHFGLSHDKEKRGEYANTFNAGAKIRTVSGHASRPRNGNLCNHPCASLIRPVNSRPWRSSRIQTTDGV</sequence>
<dbReference type="KEGG" id="pavl:BKM03_14335"/>
<name>A0AAD0E130_9PSED</name>
<dbReference type="Proteomes" id="UP000236903">
    <property type="component" value="Chromosome"/>
</dbReference>
<dbReference type="AlphaFoldDB" id="A0AAD0E130"/>
<evidence type="ECO:0000313" key="1">
    <source>
        <dbReference type="EMBL" id="AVB20260.1"/>
    </source>
</evidence>
<accession>A0AAD0E130</accession>
<gene>
    <name evidence="1" type="ORF">BKM03_14335</name>
</gene>
<dbReference type="EMBL" id="CP026562">
    <property type="protein sequence ID" value="AVB20260.1"/>
    <property type="molecule type" value="Genomic_DNA"/>
</dbReference>
<organism evidence="1 2">
    <name type="scientific">Pseudomonas avellanae</name>
    <dbReference type="NCBI Taxonomy" id="46257"/>
    <lineage>
        <taxon>Bacteria</taxon>
        <taxon>Pseudomonadati</taxon>
        <taxon>Pseudomonadota</taxon>
        <taxon>Gammaproteobacteria</taxon>
        <taxon>Pseudomonadales</taxon>
        <taxon>Pseudomonadaceae</taxon>
        <taxon>Pseudomonas</taxon>
    </lineage>
</organism>
<proteinExistence type="predicted"/>
<protein>
    <submittedName>
        <fullName evidence="1">Uncharacterized protein</fullName>
    </submittedName>
</protein>